<dbReference type="PANTHER" id="PTHR30461:SF26">
    <property type="entry name" value="RESOLVASE HOMOLOG YNEB"/>
    <property type="match status" value="1"/>
</dbReference>
<keyword evidence="4" id="KW-1185">Reference proteome</keyword>
<dbReference type="Pfam" id="PF00239">
    <property type="entry name" value="Resolvase"/>
    <property type="match status" value="1"/>
</dbReference>
<comment type="similarity">
    <text evidence="1">Belongs to the site-specific recombinase resolvase family.</text>
</comment>
<feature type="domain" description="Resolvase/invertase-type recombinase catalytic" evidence="2">
    <location>
        <begin position="3"/>
        <end position="136"/>
    </location>
</feature>
<evidence type="ECO:0000259" key="2">
    <source>
        <dbReference type="PROSITE" id="PS51736"/>
    </source>
</evidence>
<reference evidence="3 4" key="1">
    <citation type="submission" date="2023-07" db="EMBL/GenBank/DDBJ databases">
        <title>Sequencing the genomes of 1000 actinobacteria strains.</title>
        <authorList>
            <person name="Klenk H.-P."/>
        </authorList>
    </citation>
    <scope>NUCLEOTIDE SEQUENCE [LARGE SCALE GENOMIC DNA]</scope>
    <source>
        <strain evidence="3 4">DSM 19426</strain>
    </source>
</reference>
<dbReference type="PANTHER" id="PTHR30461">
    <property type="entry name" value="DNA-INVERTASE FROM LAMBDOID PROPHAGE"/>
    <property type="match status" value="1"/>
</dbReference>
<evidence type="ECO:0000313" key="3">
    <source>
        <dbReference type="EMBL" id="MDR7364067.1"/>
    </source>
</evidence>
<dbReference type="PROSITE" id="PS51736">
    <property type="entry name" value="RECOMBINASES_3"/>
    <property type="match status" value="1"/>
</dbReference>
<accession>A0ABU2C087</accession>
<comment type="caution">
    <text evidence="3">The sequence shown here is derived from an EMBL/GenBank/DDBJ whole genome shotgun (WGS) entry which is preliminary data.</text>
</comment>
<dbReference type="InterPro" id="IPR006119">
    <property type="entry name" value="Resolv_N"/>
</dbReference>
<protein>
    <submittedName>
        <fullName evidence="3">DNA invertase Pin-like site-specific DNA recombinase</fullName>
    </submittedName>
</protein>
<dbReference type="Gene3D" id="3.40.50.1390">
    <property type="entry name" value="Resolvase, N-terminal catalytic domain"/>
    <property type="match status" value="1"/>
</dbReference>
<dbReference type="Proteomes" id="UP001183648">
    <property type="component" value="Unassembled WGS sequence"/>
</dbReference>
<dbReference type="SUPFAM" id="SSF53041">
    <property type="entry name" value="Resolvase-like"/>
    <property type="match status" value="1"/>
</dbReference>
<dbReference type="InterPro" id="IPR050639">
    <property type="entry name" value="SSR_resolvase"/>
</dbReference>
<proteinExistence type="inferred from homology"/>
<dbReference type="EMBL" id="JAVDYG010000001">
    <property type="protein sequence ID" value="MDR7364067.1"/>
    <property type="molecule type" value="Genomic_DNA"/>
</dbReference>
<dbReference type="RefSeq" id="WP_310305236.1">
    <property type="nucleotide sequence ID" value="NZ_BAAAPS010000005.1"/>
</dbReference>
<organism evidence="3 4">
    <name type="scientific">Nocardioides marmoribigeumensis</name>
    <dbReference type="NCBI Taxonomy" id="433649"/>
    <lineage>
        <taxon>Bacteria</taxon>
        <taxon>Bacillati</taxon>
        <taxon>Actinomycetota</taxon>
        <taxon>Actinomycetes</taxon>
        <taxon>Propionibacteriales</taxon>
        <taxon>Nocardioidaceae</taxon>
        <taxon>Nocardioides</taxon>
    </lineage>
</organism>
<dbReference type="InterPro" id="IPR036162">
    <property type="entry name" value="Resolvase-like_N_sf"/>
</dbReference>
<dbReference type="CDD" id="cd03768">
    <property type="entry name" value="SR_ResInv"/>
    <property type="match status" value="1"/>
</dbReference>
<dbReference type="SMART" id="SM00857">
    <property type="entry name" value="Resolvase"/>
    <property type="match status" value="1"/>
</dbReference>
<gene>
    <name evidence="3" type="ORF">J2S63_003620</name>
</gene>
<evidence type="ECO:0000256" key="1">
    <source>
        <dbReference type="ARBA" id="ARBA00009913"/>
    </source>
</evidence>
<name>A0ABU2C087_9ACTN</name>
<evidence type="ECO:0000313" key="4">
    <source>
        <dbReference type="Proteomes" id="UP001183648"/>
    </source>
</evidence>
<sequence length="192" mass="20997">MPAIVGYRRVSTADQRLDRQILGGCDRMYEDTASGKDRDRPGLAACLAYVREGDTLRCHSADRLARSLADLIATVDDLTARGVRVEFIKEGLTFERDSADPYARCLFQVMGAFAELERNMIRARQAEGIALARQRGAYVGRMPALSPEEVRTARQRHADGVTLARLVRDYGVAKSTMQAALAGTGVYAAVAS</sequence>